<gene>
    <name evidence="3" type="ORF">H4O21_18170</name>
</gene>
<dbReference type="InterPro" id="IPR014729">
    <property type="entry name" value="Rossmann-like_a/b/a_fold"/>
</dbReference>
<sequence length="165" mass="18806">MLPEIHTIIYASDLGEGSRPAFRTAVQQAIKHHARIIYLHVVEHSTEIIEEVMDEYLPQQVNKKHAEQIMQTRKKRIEQRIHDFLAVELGEQIHQLPFSPEVRVIEGQPDRVVLKTAELCQADLIVMGDRESSGLSRIFLGSTVQKVVHHSDIPVLIVPLRKKSG</sequence>
<dbReference type="SUPFAM" id="SSF52402">
    <property type="entry name" value="Adenine nucleotide alpha hydrolases-like"/>
    <property type="match status" value="1"/>
</dbReference>
<feature type="domain" description="UspA" evidence="2">
    <location>
        <begin position="6"/>
        <end position="159"/>
    </location>
</feature>
<dbReference type="Pfam" id="PF00582">
    <property type="entry name" value="Usp"/>
    <property type="match status" value="1"/>
</dbReference>
<dbReference type="PANTHER" id="PTHR46268">
    <property type="entry name" value="STRESS RESPONSE PROTEIN NHAX"/>
    <property type="match status" value="1"/>
</dbReference>
<evidence type="ECO:0000313" key="4">
    <source>
        <dbReference type="Proteomes" id="UP000565262"/>
    </source>
</evidence>
<dbReference type="PANTHER" id="PTHR46268:SF6">
    <property type="entry name" value="UNIVERSAL STRESS PROTEIN UP12"/>
    <property type="match status" value="1"/>
</dbReference>
<name>A0A839IV98_9GAMM</name>
<comment type="caution">
    <text evidence="3">The sequence shown here is derived from an EMBL/GenBank/DDBJ whole genome shotgun (WGS) entry which is preliminary data.</text>
</comment>
<accession>A0A839IV98</accession>
<comment type="similarity">
    <text evidence="1">Belongs to the universal stress protein A family.</text>
</comment>
<protein>
    <submittedName>
        <fullName evidence="3">Universal stress protein</fullName>
    </submittedName>
</protein>
<organism evidence="3 4">
    <name type="scientific">Oceanospirillum sediminis</name>
    <dbReference type="NCBI Taxonomy" id="2760088"/>
    <lineage>
        <taxon>Bacteria</taxon>
        <taxon>Pseudomonadati</taxon>
        <taxon>Pseudomonadota</taxon>
        <taxon>Gammaproteobacteria</taxon>
        <taxon>Oceanospirillales</taxon>
        <taxon>Oceanospirillaceae</taxon>
        <taxon>Oceanospirillum</taxon>
    </lineage>
</organism>
<dbReference type="Proteomes" id="UP000565262">
    <property type="component" value="Unassembled WGS sequence"/>
</dbReference>
<evidence type="ECO:0000313" key="3">
    <source>
        <dbReference type="EMBL" id="MBB1488534.1"/>
    </source>
</evidence>
<evidence type="ECO:0000259" key="2">
    <source>
        <dbReference type="Pfam" id="PF00582"/>
    </source>
</evidence>
<dbReference type="CDD" id="cd00293">
    <property type="entry name" value="USP-like"/>
    <property type="match status" value="1"/>
</dbReference>
<dbReference type="InterPro" id="IPR006016">
    <property type="entry name" value="UspA"/>
</dbReference>
<reference evidence="3 4" key="1">
    <citation type="submission" date="2020-08" db="EMBL/GenBank/DDBJ databases">
        <title>Oceanospirillum sp. nov. isolated from marine sediment.</title>
        <authorList>
            <person name="Ji X."/>
        </authorList>
    </citation>
    <scope>NUCLEOTIDE SEQUENCE [LARGE SCALE GENOMIC DNA]</scope>
    <source>
        <strain evidence="3 4">D5</strain>
    </source>
</reference>
<dbReference type="InterPro" id="IPR006015">
    <property type="entry name" value="Universal_stress_UspA"/>
</dbReference>
<dbReference type="EMBL" id="JACJFM010000030">
    <property type="protein sequence ID" value="MBB1488534.1"/>
    <property type="molecule type" value="Genomic_DNA"/>
</dbReference>
<dbReference type="PRINTS" id="PR01438">
    <property type="entry name" value="UNVRSLSTRESS"/>
</dbReference>
<dbReference type="Gene3D" id="3.40.50.620">
    <property type="entry name" value="HUPs"/>
    <property type="match status" value="1"/>
</dbReference>
<dbReference type="AlphaFoldDB" id="A0A839IV98"/>
<keyword evidence="4" id="KW-1185">Reference proteome</keyword>
<evidence type="ECO:0000256" key="1">
    <source>
        <dbReference type="ARBA" id="ARBA00008791"/>
    </source>
</evidence>
<proteinExistence type="inferred from homology"/>